<proteinExistence type="predicted"/>
<organism evidence="1">
    <name type="scientific">Tepidanaerobacter syntrophicus</name>
    <dbReference type="NCBI Taxonomy" id="224999"/>
    <lineage>
        <taxon>Bacteria</taxon>
        <taxon>Bacillati</taxon>
        <taxon>Bacillota</taxon>
        <taxon>Clostridia</taxon>
        <taxon>Thermosediminibacterales</taxon>
        <taxon>Tepidanaerobacteraceae</taxon>
        <taxon>Tepidanaerobacter</taxon>
    </lineage>
</organism>
<dbReference type="PANTHER" id="PTHR12993">
    <property type="entry name" value="N-ACETYLGLUCOSAMINYL-PHOSPHATIDYLINOSITOL DE-N-ACETYLASE-RELATED"/>
    <property type="match status" value="1"/>
</dbReference>
<dbReference type="InterPro" id="IPR024078">
    <property type="entry name" value="LmbE-like_dom_sf"/>
</dbReference>
<evidence type="ECO:0000313" key="1">
    <source>
        <dbReference type="EMBL" id="GAQ24573.1"/>
    </source>
</evidence>
<dbReference type="GO" id="GO:0016811">
    <property type="term" value="F:hydrolase activity, acting on carbon-nitrogen (but not peptide) bonds, in linear amides"/>
    <property type="evidence" value="ECO:0007669"/>
    <property type="project" value="TreeGrafter"/>
</dbReference>
<dbReference type="SUPFAM" id="SSF102588">
    <property type="entry name" value="LmbE-like"/>
    <property type="match status" value="1"/>
</dbReference>
<gene>
    <name evidence="1" type="ORF">TSYNT_5420</name>
</gene>
<dbReference type="RefSeq" id="WP_059031626.1">
    <property type="nucleotide sequence ID" value="NZ_BSDN01000009.1"/>
</dbReference>
<sequence>MRIIVFAPHNDDEVLGVGGTIAKYSASGHEVFICEVTKGDSDEMVNMIRSEALNAHKILGVKETIFLDFPVVQLRETPLKDINFELLKVVEHIKPNIAFIPHKGDMHIDHAVVSNSAMVALRPINSVNVNAIYAYETLSETEWNIPTVDNAFIPNVWSNITGFIDKKKQAMNCYKSQIKEPPHPRSNEIIEALAKLRGSTIGVAYAESFMLVRETL</sequence>
<dbReference type="AlphaFoldDB" id="A0A0U9HD30"/>
<dbReference type="OrthoDB" id="9815144at2"/>
<dbReference type="PANTHER" id="PTHR12993:SF11">
    <property type="entry name" value="N-ACETYLGLUCOSAMINYL-PHOSPHATIDYLINOSITOL DE-N-ACETYLASE"/>
    <property type="match status" value="1"/>
</dbReference>
<name>A0A0U9HD30_9FIRM</name>
<protein>
    <submittedName>
        <fullName evidence="1">N-acetylglucosaminyl deacetylase, LmbE family</fullName>
    </submittedName>
</protein>
<dbReference type="Pfam" id="PF02585">
    <property type="entry name" value="PIG-L"/>
    <property type="match status" value="1"/>
</dbReference>
<dbReference type="STRING" id="224999.GCA_001485475_00572"/>
<dbReference type="EMBL" id="DF976999">
    <property type="protein sequence ID" value="GAQ24573.1"/>
    <property type="molecule type" value="Genomic_DNA"/>
</dbReference>
<dbReference type="Gene3D" id="3.40.50.10320">
    <property type="entry name" value="LmbE-like"/>
    <property type="match status" value="1"/>
</dbReference>
<evidence type="ECO:0000313" key="2">
    <source>
        <dbReference type="Proteomes" id="UP000062160"/>
    </source>
</evidence>
<accession>A0A0U9HD30</accession>
<keyword evidence="2" id="KW-1185">Reference proteome</keyword>
<dbReference type="InterPro" id="IPR003737">
    <property type="entry name" value="GlcNAc_PI_deacetylase-related"/>
</dbReference>
<dbReference type="Proteomes" id="UP000062160">
    <property type="component" value="Unassembled WGS sequence"/>
</dbReference>
<reference evidence="1" key="1">
    <citation type="journal article" date="2016" name="Genome Announc.">
        <title>Draft Genome Sequence of the Syntrophic Lactate-Degrading Bacterium Tepidanaerobacter syntrophicus JLT.</title>
        <authorList>
            <person name="Matsuura N."/>
            <person name="Ohashi A."/>
            <person name="Tourlousse D.M."/>
            <person name="Sekiguchi Y."/>
        </authorList>
    </citation>
    <scope>NUCLEOTIDE SEQUENCE [LARGE SCALE GENOMIC DNA]</scope>
    <source>
        <strain evidence="1">JL</strain>
    </source>
</reference>